<feature type="region of interest" description="Disordered" evidence="1">
    <location>
        <begin position="240"/>
        <end position="266"/>
    </location>
</feature>
<dbReference type="PANTHER" id="PTHR37969">
    <property type="entry name" value="PROTEIN CBG07421-RELATED"/>
    <property type="match status" value="1"/>
</dbReference>
<keyword evidence="2" id="KW-0732">Signal</keyword>
<dbReference type="Proteomes" id="UP000046393">
    <property type="component" value="Unplaced"/>
</dbReference>
<organism evidence="3 4">
    <name type="scientific">Syphacia muris</name>
    <dbReference type="NCBI Taxonomy" id="451379"/>
    <lineage>
        <taxon>Eukaryota</taxon>
        <taxon>Metazoa</taxon>
        <taxon>Ecdysozoa</taxon>
        <taxon>Nematoda</taxon>
        <taxon>Chromadorea</taxon>
        <taxon>Rhabditida</taxon>
        <taxon>Spirurina</taxon>
        <taxon>Oxyuridomorpha</taxon>
        <taxon>Oxyuroidea</taxon>
        <taxon>Oxyuridae</taxon>
        <taxon>Syphacia</taxon>
    </lineage>
</organism>
<evidence type="ECO:0000313" key="3">
    <source>
        <dbReference type="Proteomes" id="UP000046393"/>
    </source>
</evidence>
<dbReference type="WBParaSite" id="SMUV_0000431901-mRNA-1">
    <property type="protein sequence ID" value="SMUV_0000431901-mRNA-1"/>
    <property type="gene ID" value="SMUV_0000431901"/>
</dbReference>
<evidence type="ECO:0000256" key="1">
    <source>
        <dbReference type="SAM" id="MobiDB-lite"/>
    </source>
</evidence>
<dbReference type="InterPro" id="IPR038412">
    <property type="entry name" value="Pepsin-I3_sf"/>
</dbReference>
<dbReference type="InterPro" id="IPR051901">
    <property type="entry name" value="Protease_Inhibitor_I33"/>
</dbReference>
<accession>A0A0N5AIR2</accession>
<dbReference type="PANTHER" id="PTHR37969:SF3">
    <property type="entry name" value="PROTEIN CBG13131"/>
    <property type="match status" value="1"/>
</dbReference>
<feature type="compositionally biased region" description="Low complexity" evidence="1">
    <location>
        <begin position="247"/>
        <end position="258"/>
    </location>
</feature>
<reference evidence="4" key="1">
    <citation type="submission" date="2017-02" db="UniProtKB">
        <authorList>
            <consortium name="WormBaseParasite"/>
        </authorList>
    </citation>
    <scope>IDENTIFICATION</scope>
</reference>
<dbReference type="AlphaFoldDB" id="A0A0N5AIR2"/>
<feature type="signal peptide" evidence="2">
    <location>
        <begin position="1"/>
        <end position="17"/>
    </location>
</feature>
<name>A0A0N5AIR2_9BILA</name>
<evidence type="ECO:0000256" key="2">
    <source>
        <dbReference type="SAM" id="SignalP"/>
    </source>
</evidence>
<evidence type="ECO:0000313" key="4">
    <source>
        <dbReference type="WBParaSite" id="SMUV_0000431901-mRNA-1"/>
    </source>
</evidence>
<proteinExistence type="predicted"/>
<dbReference type="Gene3D" id="3.30.1120.50">
    <property type="entry name" value="Pepsin inhibitor-3"/>
    <property type="match status" value="1"/>
</dbReference>
<sequence length="457" mass="51088">MFVLLLLGLSRIVFVAGETFRTSDNKEIVHRVGYVGPACAVVDDALFLHGTYVRNLNDTEINNFEEYQNNLTIFNKFYERYNLESSKKAATYSAPTLIQIPVLPSFCEELDDSVEVILNGCTVRDNRVFISGKLIRPLNNLERQKISAVIRDQGPSLMRHKRETDNFAKLQNDMSALIHSLLNLNSTVAQRFLPVAKMSPILSDVNTSLLDENHISEAFNQVFQAEGPKLAEELRKELRNQEPSIKTPAPLTTLPSSTFKSQAVESSSTEGPATAILKLPTTSMVRISLSLYLLPRVEGSSKTSTTGQMLSESTTEFVEPTTTVSWRAMYPWTTYQTGNSQKQNSISNLEVQLPVNGLSQLGSTLKSTNYGGSVSNYQESLQNEVPSHLQNSWISNQITGYNQMPHLNNIGTKESTLTAPVRTFIPAKTLPHEICRAHIVDAFRLWSDGNQYKKYVK</sequence>
<feature type="chain" id="PRO_5005893138" evidence="2">
    <location>
        <begin position="18"/>
        <end position="457"/>
    </location>
</feature>
<keyword evidence="3" id="KW-1185">Reference proteome</keyword>
<dbReference type="SUPFAM" id="SSF55149">
    <property type="entry name" value="Pepsin inhibitor-3"/>
    <property type="match status" value="1"/>
</dbReference>
<protein>
    <submittedName>
        <fullName evidence="4">Pepsin-I3 domain-containing protein</fullName>
    </submittedName>
</protein>